<evidence type="ECO:0000313" key="1">
    <source>
        <dbReference type="EMBL" id="ATW59070.1"/>
    </source>
</evidence>
<sequence length="141" mass="15193">MTEIHVPDPAAARHLKDHLKLHVAAKYPTLTYGLGLDKDWTPDKPPALVVYNDGGPMEYAAGGQLITTRPTLRVVVWSDGLTLSGNIAAYALGQTLSRKAEGFAQILPGTGLLDARDTNNGGIMVSYTVRTRLRVTLVTEP</sequence>
<organism evidence="1 2">
    <name type="scientific">Gordonia phage Gustav</name>
    <dbReference type="NCBI Taxonomy" id="2047872"/>
    <lineage>
        <taxon>Viruses</taxon>
        <taxon>Duplodnaviria</taxon>
        <taxon>Heunggongvirae</taxon>
        <taxon>Uroviricota</taxon>
        <taxon>Caudoviricetes</taxon>
        <taxon>Gustavvirus</taxon>
        <taxon>Gustavvirus gustav</taxon>
    </lineage>
</organism>
<reference evidence="2" key="1">
    <citation type="submission" date="2017-10" db="EMBL/GenBank/DDBJ databases">
        <authorList>
            <person name="Banno H."/>
            <person name="Chua N.-H."/>
        </authorList>
    </citation>
    <scope>NUCLEOTIDE SEQUENCE [LARGE SCALE GENOMIC DNA]</scope>
</reference>
<dbReference type="EMBL" id="MG198784">
    <property type="protein sequence ID" value="ATW59070.1"/>
    <property type="molecule type" value="Genomic_DNA"/>
</dbReference>
<dbReference type="Proteomes" id="UP000241392">
    <property type="component" value="Segment"/>
</dbReference>
<protein>
    <submittedName>
        <fullName evidence="1">Tail terminator</fullName>
    </submittedName>
</protein>
<proteinExistence type="predicted"/>
<name>A0A2H4PA61_9CAUD</name>
<keyword evidence="2" id="KW-1185">Reference proteome</keyword>
<evidence type="ECO:0000313" key="2">
    <source>
        <dbReference type="Proteomes" id="UP000241392"/>
    </source>
</evidence>
<gene>
    <name evidence="1" type="ORF">PHIRE_GUSTAV_10</name>
</gene>
<accession>A0A2H4PA61</accession>